<dbReference type="KEGG" id="pno:SNOG_10735"/>
<evidence type="ECO:0000256" key="1">
    <source>
        <dbReference type="SAM" id="MobiDB-lite"/>
    </source>
</evidence>
<name>Q0UBX9_PHANO</name>
<sequence>MALVRTGKAEDTDRVSPAIEGQPTRHISQ</sequence>
<dbReference type="EMBL" id="CH445341">
    <property type="protein sequence ID" value="EAT82129.1"/>
    <property type="molecule type" value="Genomic_DNA"/>
</dbReference>
<organism evidence="2 3">
    <name type="scientific">Phaeosphaeria nodorum (strain SN15 / ATCC MYA-4574 / FGSC 10173)</name>
    <name type="common">Glume blotch fungus</name>
    <name type="synonym">Parastagonospora nodorum</name>
    <dbReference type="NCBI Taxonomy" id="321614"/>
    <lineage>
        <taxon>Eukaryota</taxon>
        <taxon>Fungi</taxon>
        <taxon>Dikarya</taxon>
        <taxon>Ascomycota</taxon>
        <taxon>Pezizomycotina</taxon>
        <taxon>Dothideomycetes</taxon>
        <taxon>Pleosporomycetidae</taxon>
        <taxon>Pleosporales</taxon>
        <taxon>Pleosporineae</taxon>
        <taxon>Phaeosphaeriaceae</taxon>
        <taxon>Parastagonospora</taxon>
    </lineage>
</organism>
<evidence type="ECO:0000313" key="3">
    <source>
        <dbReference type="Proteomes" id="UP000001055"/>
    </source>
</evidence>
<feature type="region of interest" description="Disordered" evidence="1">
    <location>
        <begin position="1"/>
        <end position="29"/>
    </location>
</feature>
<dbReference type="InParanoid" id="Q0UBX9"/>
<accession>Q0UBX9</accession>
<evidence type="ECO:0000313" key="2">
    <source>
        <dbReference type="EMBL" id="EAT82129.1"/>
    </source>
</evidence>
<reference evidence="3" key="1">
    <citation type="journal article" date="2007" name="Plant Cell">
        <title>Dothideomycete-plant interactions illuminated by genome sequencing and EST analysis of the wheat pathogen Stagonospora nodorum.</title>
        <authorList>
            <person name="Hane J.K."/>
            <person name="Lowe R.G."/>
            <person name="Solomon P.S."/>
            <person name="Tan K.C."/>
            <person name="Schoch C.L."/>
            <person name="Spatafora J.W."/>
            <person name="Crous P.W."/>
            <person name="Kodira C."/>
            <person name="Birren B.W."/>
            <person name="Galagan J.E."/>
            <person name="Torriani S.F."/>
            <person name="McDonald B.A."/>
            <person name="Oliver R.P."/>
        </authorList>
    </citation>
    <scope>NUCLEOTIDE SEQUENCE [LARGE SCALE GENOMIC DNA]</scope>
    <source>
        <strain evidence="3">SN15 / ATCC MYA-4574 / FGSC 10173</strain>
    </source>
</reference>
<dbReference type="AlphaFoldDB" id="Q0UBX9"/>
<dbReference type="GeneID" id="5977904"/>
<protein>
    <submittedName>
        <fullName evidence="2">Uncharacterized protein</fullName>
    </submittedName>
</protein>
<proteinExistence type="predicted"/>
<dbReference type="RefSeq" id="XP_001800997.1">
    <property type="nucleotide sequence ID" value="XM_001800945.1"/>
</dbReference>
<gene>
    <name evidence="2" type="ORF">SNOG_10735</name>
</gene>
<dbReference type="Proteomes" id="UP000001055">
    <property type="component" value="Unassembled WGS sequence"/>
</dbReference>